<evidence type="ECO:0000259" key="6">
    <source>
        <dbReference type="Pfam" id="PF00294"/>
    </source>
</evidence>
<sequence>MNRSPGAVPEPGRGLLVVGDVVTDVVARHDEPLAPHTDTAARIAVLPGGAGANVACWAARYGAGVRLLARVGADSAEWHRAALLTAGVEPVLRVDDALPTAVVVALVDAAAERTLVTDSGAAFRLGPGDWDEALLDGGARGIGRIHLSGYLYFSAPGRTLAATVRKAAAVRGIPASVDPASAGFLRRLGPGAFLDAVQGLDLLLPNAAEAALLSGHDEPAAAAASLSARCGGATVVVTLGAAGAVAAERGAVVATAMAPHTAAVDTTGAGDAFTGGLLAARLAGAGLAEALAAGCRAGAEAVTVVGGRPRLRDPAHPGAAHESTRPEAELQAPAHIDPPM</sequence>
<evidence type="ECO:0000256" key="3">
    <source>
        <dbReference type="ARBA" id="ARBA00022777"/>
    </source>
</evidence>
<comment type="caution">
    <text evidence="7">The sequence shown here is derived from an EMBL/GenBank/DDBJ whole genome shotgun (WGS) entry which is preliminary data.</text>
</comment>
<dbReference type="PANTHER" id="PTHR43320">
    <property type="entry name" value="SUGAR KINASE"/>
    <property type="match status" value="1"/>
</dbReference>
<dbReference type="RefSeq" id="WP_222962168.1">
    <property type="nucleotide sequence ID" value="NZ_JAINZZ010000008.1"/>
</dbReference>
<keyword evidence="2 4" id="KW-0808">Transferase</keyword>
<dbReference type="Gene3D" id="3.40.1190.20">
    <property type="match status" value="1"/>
</dbReference>
<protein>
    <submittedName>
        <fullName evidence="7">Sugar kinase</fullName>
    </submittedName>
</protein>
<dbReference type="InterPro" id="IPR052700">
    <property type="entry name" value="Carb_kinase_PfkB-like"/>
</dbReference>
<comment type="similarity">
    <text evidence="1 4">Belongs to the carbohydrate kinase PfkB family.</text>
</comment>
<dbReference type="InterPro" id="IPR002139">
    <property type="entry name" value="Ribo/fructo_kinase"/>
</dbReference>
<reference evidence="7 8" key="1">
    <citation type="submission" date="2021-08" db="EMBL/GenBank/DDBJ databases">
        <title>WGS of actinomycetes from Thailand.</title>
        <authorList>
            <person name="Thawai C."/>
        </authorList>
    </citation>
    <scope>NUCLEOTIDE SEQUENCE [LARGE SCALE GENOMIC DNA]</scope>
    <source>
        <strain evidence="7 8">PLK6-54</strain>
    </source>
</reference>
<dbReference type="GO" id="GO:0016301">
    <property type="term" value="F:kinase activity"/>
    <property type="evidence" value="ECO:0007669"/>
    <property type="project" value="UniProtKB-KW"/>
</dbReference>
<dbReference type="SUPFAM" id="SSF53613">
    <property type="entry name" value="Ribokinase-like"/>
    <property type="match status" value="1"/>
</dbReference>
<evidence type="ECO:0000313" key="8">
    <source>
        <dbReference type="Proteomes" id="UP000778578"/>
    </source>
</evidence>
<feature type="domain" description="Carbohydrate kinase PfkB" evidence="6">
    <location>
        <begin position="15"/>
        <end position="308"/>
    </location>
</feature>
<dbReference type="InterPro" id="IPR011611">
    <property type="entry name" value="PfkB_dom"/>
</dbReference>
<dbReference type="PROSITE" id="PS00584">
    <property type="entry name" value="PFKB_KINASES_2"/>
    <property type="match status" value="1"/>
</dbReference>
<proteinExistence type="inferred from homology"/>
<accession>A0ABS7Q3W3</accession>
<dbReference type="Pfam" id="PF00294">
    <property type="entry name" value="PfkB"/>
    <property type="match status" value="1"/>
</dbReference>
<evidence type="ECO:0000313" key="7">
    <source>
        <dbReference type="EMBL" id="MBY8877858.1"/>
    </source>
</evidence>
<feature type="region of interest" description="Disordered" evidence="5">
    <location>
        <begin position="308"/>
        <end position="340"/>
    </location>
</feature>
<gene>
    <name evidence="7" type="ORF">K7862_09490</name>
</gene>
<dbReference type="Proteomes" id="UP000778578">
    <property type="component" value="Unassembled WGS sequence"/>
</dbReference>
<dbReference type="PANTHER" id="PTHR43320:SF1">
    <property type="entry name" value="OS01G0105900 PROTEIN"/>
    <property type="match status" value="1"/>
</dbReference>
<evidence type="ECO:0000256" key="1">
    <source>
        <dbReference type="ARBA" id="ARBA00010688"/>
    </source>
</evidence>
<name>A0ABS7Q3W3_9ACTN</name>
<dbReference type="InterPro" id="IPR029056">
    <property type="entry name" value="Ribokinase-like"/>
</dbReference>
<evidence type="ECO:0000256" key="4">
    <source>
        <dbReference type="RuleBase" id="RU003704"/>
    </source>
</evidence>
<keyword evidence="8" id="KW-1185">Reference proteome</keyword>
<dbReference type="EMBL" id="JAINZZ010000008">
    <property type="protein sequence ID" value="MBY8877858.1"/>
    <property type="molecule type" value="Genomic_DNA"/>
</dbReference>
<evidence type="ECO:0000256" key="2">
    <source>
        <dbReference type="ARBA" id="ARBA00022679"/>
    </source>
</evidence>
<keyword evidence="3 4" id="KW-0418">Kinase</keyword>
<dbReference type="PRINTS" id="PR00990">
    <property type="entry name" value="RIBOKINASE"/>
</dbReference>
<dbReference type="InterPro" id="IPR002173">
    <property type="entry name" value="Carboh/pur_kinase_PfkB_CS"/>
</dbReference>
<evidence type="ECO:0000256" key="5">
    <source>
        <dbReference type="SAM" id="MobiDB-lite"/>
    </source>
</evidence>
<organism evidence="7 8">
    <name type="scientific">Actinacidiphila acidipaludis</name>
    <dbReference type="NCBI Taxonomy" id="2873382"/>
    <lineage>
        <taxon>Bacteria</taxon>
        <taxon>Bacillati</taxon>
        <taxon>Actinomycetota</taxon>
        <taxon>Actinomycetes</taxon>
        <taxon>Kitasatosporales</taxon>
        <taxon>Streptomycetaceae</taxon>
        <taxon>Actinacidiphila</taxon>
    </lineage>
</organism>